<dbReference type="PROSITE" id="PS50067">
    <property type="entry name" value="KINESIN_MOTOR_2"/>
    <property type="match status" value="1"/>
</dbReference>
<keyword evidence="10" id="KW-1185">Reference proteome</keyword>
<dbReference type="InterPro" id="IPR036770">
    <property type="entry name" value="Ankyrin_rpt-contain_sf"/>
</dbReference>
<feature type="domain" description="Kinesin motor" evidence="8">
    <location>
        <begin position="328"/>
        <end position="666"/>
    </location>
</feature>
<evidence type="ECO:0000259" key="7">
    <source>
        <dbReference type="PROSITE" id="PS50020"/>
    </source>
</evidence>
<evidence type="ECO:0000256" key="4">
    <source>
        <dbReference type="PROSITE-ProRule" id="PRU00283"/>
    </source>
</evidence>
<evidence type="ECO:0000256" key="1">
    <source>
        <dbReference type="ARBA" id="ARBA00022741"/>
    </source>
</evidence>
<dbReference type="Proteomes" id="UP000241890">
    <property type="component" value="Unassembled WGS sequence"/>
</dbReference>
<feature type="region of interest" description="Disordered" evidence="6">
    <location>
        <begin position="150"/>
        <end position="174"/>
    </location>
</feature>
<dbReference type="Pfam" id="PF00397">
    <property type="entry name" value="WW"/>
    <property type="match status" value="1"/>
</dbReference>
<comment type="caution">
    <text evidence="9">The sequence shown here is derived from an EMBL/GenBank/DDBJ whole genome shotgun (WGS) entry which is preliminary data.</text>
</comment>
<evidence type="ECO:0000256" key="3">
    <source>
        <dbReference type="PROSITE-ProRule" id="PRU00023"/>
    </source>
</evidence>
<evidence type="ECO:0000313" key="9">
    <source>
        <dbReference type="EMBL" id="GBG28808.1"/>
    </source>
</evidence>
<dbReference type="PANTHER" id="PTHR47972">
    <property type="entry name" value="KINESIN-LIKE PROTEIN KLP-3"/>
    <property type="match status" value="1"/>
</dbReference>
<dbReference type="PROSITE" id="PS01159">
    <property type="entry name" value="WW_DOMAIN_1"/>
    <property type="match status" value="1"/>
</dbReference>
<dbReference type="InterPro" id="IPR001752">
    <property type="entry name" value="Kinesin_motor_dom"/>
</dbReference>
<protein>
    <recommendedName>
        <fullName evidence="5">Kinesin-like protein</fullName>
    </recommendedName>
</protein>
<dbReference type="GO" id="GO:0007018">
    <property type="term" value="P:microtubule-based movement"/>
    <property type="evidence" value="ECO:0007669"/>
    <property type="project" value="InterPro"/>
</dbReference>
<evidence type="ECO:0000256" key="6">
    <source>
        <dbReference type="SAM" id="MobiDB-lite"/>
    </source>
</evidence>
<reference evidence="9 10" key="1">
    <citation type="submission" date="2017-12" db="EMBL/GenBank/DDBJ databases">
        <title>Sequencing, de novo assembly and annotation of complete genome of a new Thraustochytrid species, strain FCC1311.</title>
        <authorList>
            <person name="Sedici K."/>
            <person name="Godart F."/>
            <person name="Aiese Cigliano R."/>
            <person name="Sanseverino W."/>
            <person name="Barakat M."/>
            <person name="Ortet P."/>
            <person name="Marechal E."/>
            <person name="Cagnac O."/>
            <person name="Amato A."/>
        </authorList>
    </citation>
    <scope>NUCLEOTIDE SEQUENCE [LARGE SCALE GENOMIC DNA]</scope>
</reference>
<keyword evidence="1 4" id="KW-0547">Nucleotide-binding</keyword>
<dbReference type="InterPro" id="IPR019821">
    <property type="entry name" value="Kinesin_motor_CS"/>
</dbReference>
<organism evidence="9 10">
    <name type="scientific">Hondaea fermentalgiana</name>
    <dbReference type="NCBI Taxonomy" id="2315210"/>
    <lineage>
        <taxon>Eukaryota</taxon>
        <taxon>Sar</taxon>
        <taxon>Stramenopiles</taxon>
        <taxon>Bigyra</taxon>
        <taxon>Labyrinthulomycetes</taxon>
        <taxon>Thraustochytrida</taxon>
        <taxon>Thraustochytriidae</taxon>
        <taxon>Hondaea</taxon>
    </lineage>
</organism>
<dbReference type="InterPro" id="IPR001202">
    <property type="entry name" value="WW_dom"/>
</dbReference>
<dbReference type="GO" id="GO:0003777">
    <property type="term" value="F:microtubule motor activity"/>
    <property type="evidence" value="ECO:0007669"/>
    <property type="project" value="InterPro"/>
</dbReference>
<keyword evidence="5" id="KW-0493">Microtubule</keyword>
<dbReference type="PROSITE" id="PS50297">
    <property type="entry name" value="ANK_REP_REGION"/>
    <property type="match status" value="1"/>
</dbReference>
<evidence type="ECO:0000256" key="5">
    <source>
        <dbReference type="RuleBase" id="RU000394"/>
    </source>
</evidence>
<dbReference type="InParanoid" id="A0A2R5GGC6"/>
<dbReference type="PROSITE" id="PS50020">
    <property type="entry name" value="WW_DOMAIN_2"/>
    <property type="match status" value="1"/>
</dbReference>
<dbReference type="SMART" id="SM00248">
    <property type="entry name" value="ANK"/>
    <property type="match status" value="1"/>
</dbReference>
<dbReference type="EMBL" id="BEYU01000049">
    <property type="protein sequence ID" value="GBG28808.1"/>
    <property type="molecule type" value="Genomic_DNA"/>
</dbReference>
<proteinExistence type="inferred from homology"/>
<dbReference type="SMART" id="SM00129">
    <property type="entry name" value="KISc"/>
    <property type="match status" value="1"/>
</dbReference>
<dbReference type="GO" id="GO:0005874">
    <property type="term" value="C:microtubule"/>
    <property type="evidence" value="ECO:0007669"/>
    <property type="project" value="UniProtKB-KW"/>
</dbReference>
<dbReference type="Gene3D" id="1.25.40.20">
    <property type="entry name" value="Ankyrin repeat-containing domain"/>
    <property type="match status" value="1"/>
</dbReference>
<dbReference type="Pfam" id="PF00225">
    <property type="entry name" value="Kinesin"/>
    <property type="match status" value="1"/>
</dbReference>
<name>A0A2R5GGC6_9STRA</name>
<feature type="domain" description="WW" evidence="7">
    <location>
        <begin position="109"/>
        <end position="143"/>
    </location>
</feature>
<dbReference type="InterPro" id="IPR027417">
    <property type="entry name" value="P-loop_NTPase"/>
</dbReference>
<evidence type="ECO:0000256" key="2">
    <source>
        <dbReference type="ARBA" id="ARBA00022840"/>
    </source>
</evidence>
<feature type="region of interest" description="Disordered" evidence="6">
    <location>
        <begin position="266"/>
        <end position="287"/>
    </location>
</feature>
<feature type="binding site" evidence="4">
    <location>
        <begin position="415"/>
        <end position="422"/>
    </location>
    <ligand>
        <name>ATP</name>
        <dbReference type="ChEBI" id="CHEBI:30616"/>
    </ligand>
</feature>
<dbReference type="InterPro" id="IPR002110">
    <property type="entry name" value="Ankyrin_rpt"/>
</dbReference>
<keyword evidence="2 4" id="KW-0067">ATP-binding</keyword>
<dbReference type="SUPFAM" id="SSF48403">
    <property type="entry name" value="Ankyrin repeat"/>
    <property type="match status" value="1"/>
</dbReference>
<accession>A0A2R5GGC6</accession>
<keyword evidence="4 5" id="KW-0505">Motor protein</keyword>
<dbReference type="InterPro" id="IPR027640">
    <property type="entry name" value="Kinesin-like_fam"/>
</dbReference>
<comment type="similarity">
    <text evidence="4 5">Belongs to the TRAFAC class myosin-kinesin ATPase superfamily. Kinesin family.</text>
</comment>
<dbReference type="InterPro" id="IPR036961">
    <property type="entry name" value="Kinesin_motor_dom_sf"/>
</dbReference>
<dbReference type="PANTHER" id="PTHR47972:SF16">
    <property type="entry name" value="KINESIN-LIKE PROTEIN"/>
    <property type="match status" value="1"/>
</dbReference>
<dbReference type="PROSITE" id="PS00411">
    <property type="entry name" value="KINESIN_MOTOR_1"/>
    <property type="match status" value="1"/>
</dbReference>
<dbReference type="Gene3D" id="3.40.850.10">
    <property type="entry name" value="Kinesin motor domain"/>
    <property type="match status" value="1"/>
</dbReference>
<dbReference type="Pfam" id="PF12796">
    <property type="entry name" value="Ank_2"/>
    <property type="match status" value="1"/>
</dbReference>
<dbReference type="SMART" id="SM00456">
    <property type="entry name" value="WW"/>
    <property type="match status" value="1"/>
</dbReference>
<dbReference type="GO" id="GO:0005524">
    <property type="term" value="F:ATP binding"/>
    <property type="evidence" value="ECO:0007669"/>
    <property type="project" value="UniProtKB-UniRule"/>
</dbReference>
<dbReference type="GO" id="GO:0008017">
    <property type="term" value="F:microtubule binding"/>
    <property type="evidence" value="ECO:0007669"/>
    <property type="project" value="InterPro"/>
</dbReference>
<feature type="compositionally biased region" description="Basic and acidic residues" evidence="6">
    <location>
        <begin position="164"/>
        <end position="174"/>
    </location>
</feature>
<dbReference type="OrthoDB" id="3176171at2759"/>
<dbReference type="SUPFAM" id="SSF51045">
    <property type="entry name" value="WW domain"/>
    <property type="match status" value="1"/>
</dbReference>
<sequence length="715" mass="79804">MISQVQVPVSVFQIPYQRATEIAKLLLSSGANPEIIEYKAGCSALHYAAAENNQQICKLLIQHGANPGLRCSQGFSPEAYARASGHNELADLLHRIQHHRYPGQKKRTQQNDQGWCKMQDATTQRCFYYNRLTKESTWDRPAVMSTHIDAAPHALPRKSSSTSDADKEARFKAESEREALQRQLMIVQKRLYKAQIRADQESKQAAQMARVAQEADARFAQELAALKANPSAALNESDPDALQAHLARLTAQFEAAKQQELDRLRESYERQREEERNDLERQRHEERERYHQELEIRMQEMQRLEHQLAREVKEKRRYYNEVEDLKGSIRVCARVRPLCAEDQRQGLSEAVEVFGNNIKVTHERKDKSGSKSTSKTWTFDKALGPQRTQNDVFEDTERLVQSALDGYNVCIFAYGQTGAGKTFTMTGTPEHPGILPRAASTLFATMQTQRELMDFTVELYMCELHLDTLVDLLQEPSSPRSEDIAPNSSRRKALAVKKDQFGVVYVENITIVPIESEAELINRVRVGVARRATDSTRMNDLSSRSHLIISITVKGESKVSGEVTSGKMTLVDLAGSERAEKSGAVGQTFKEATSINKALSALGEVINALSTNAKHIPYRNNPLTQLMSDSIGGNAKTLMIVNVSAAASNAAETMASLNFAARCKSIKNAATKGFETRELALLRKEIAKLRAANKVTPPTKVSQGALAHSRGLAVK</sequence>
<dbReference type="AlphaFoldDB" id="A0A2R5GGC6"/>
<gene>
    <name evidence="9" type="ORF">FCC1311_050292</name>
</gene>
<dbReference type="CDD" id="cd00201">
    <property type="entry name" value="WW"/>
    <property type="match status" value="1"/>
</dbReference>
<dbReference type="PROSITE" id="PS50088">
    <property type="entry name" value="ANK_REPEAT"/>
    <property type="match status" value="1"/>
</dbReference>
<keyword evidence="3" id="KW-0040">ANK repeat</keyword>
<dbReference type="InterPro" id="IPR036020">
    <property type="entry name" value="WW_dom_sf"/>
</dbReference>
<dbReference type="PRINTS" id="PR00380">
    <property type="entry name" value="KINESINHEAVY"/>
</dbReference>
<feature type="repeat" description="ANK" evidence="3">
    <location>
        <begin position="40"/>
        <end position="72"/>
    </location>
</feature>
<evidence type="ECO:0000313" key="10">
    <source>
        <dbReference type="Proteomes" id="UP000241890"/>
    </source>
</evidence>
<dbReference type="SUPFAM" id="SSF52540">
    <property type="entry name" value="P-loop containing nucleoside triphosphate hydrolases"/>
    <property type="match status" value="1"/>
</dbReference>
<dbReference type="Gene3D" id="2.20.70.10">
    <property type="match status" value="1"/>
</dbReference>
<evidence type="ECO:0000259" key="8">
    <source>
        <dbReference type="PROSITE" id="PS50067"/>
    </source>
</evidence>